<reference evidence="1 2" key="1">
    <citation type="submission" date="2013-04" db="EMBL/GenBank/DDBJ databases">
        <authorList>
            <person name="Kuznetsov B."/>
            <person name="Ivanovsky R."/>
        </authorList>
    </citation>
    <scope>NUCLEOTIDE SEQUENCE [LARGE SCALE GENOMIC DNA]</scope>
    <source>
        <strain evidence="1 2">MGU-K5</strain>
    </source>
</reference>
<dbReference type="InterPro" id="IPR027417">
    <property type="entry name" value="P-loop_NTPase"/>
</dbReference>
<dbReference type="STRING" id="1316936.K678_08174"/>
<gene>
    <name evidence="1" type="ORF">K678_08174</name>
</gene>
<evidence type="ECO:0000313" key="1">
    <source>
        <dbReference type="EMBL" id="EPY01978.1"/>
    </source>
</evidence>
<evidence type="ECO:0008006" key="3">
    <source>
        <dbReference type="Google" id="ProtNLM"/>
    </source>
</evidence>
<dbReference type="RefSeq" id="WP_021131979.1">
    <property type="nucleotide sequence ID" value="NZ_AQPH01000024.1"/>
</dbReference>
<comment type="caution">
    <text evidence="1">The sequence shown here is derived from an EMBL/GenBank/DDBJ whole genome shotgun (WGS) entry which is preliminary data.</text>
</comment>
<sequence>MRLFVHGMQSSGATAFTLFLAQRPDCLALVDIPNNFAAPRIGRTLTKDMVVKAVITTAYPAAVHMERFRPDRTILLLRDPRDNYQSLSSKTYRNYSGLMDEKFVLLDQIFADRANFDAVIHYEDFVARSPQIIDTVNALGWAVDEGHYTYTRRHDEFFAALLEDLPDLYQSMEMVFGNVRGKEVDARFRDKPHDEDLERRLSDLCPRLLDHYKKRTIP</sequence>
<accession>S9SD24</accession>
<protein>
    <recommendedName>
        <fullName evidence="3">Sulfotransferase domain-containing protein</fullName>
    </recommendedName>
</protein>
<organism evidence="1 2">
    <name type="scientific">Magnetospirillum fulvum MGU-K5</name>
    <dbReference type="NCBI Taxonomy" id="1316936"/>
    <lineage>
        <taxon>Bacteria</taxon>
        <taxon>Pseudomonadati</taxon>
        <taxon>Pseudomonadota</taxon>
        <taxon>Alphaproteobacteria</taxon>
        <taxon>Rhodospirillales</taxon>
        <taxon>Rhodospirillaceae</taxon>
        <taxon>Magnetospirillum</taxon>
    </lineage>
</organism>
<name>S9SD24_MAGFU</name>
<dbReference type="Proteomes" id="UP000015350">
    <property type="component" value="Unassembled WGS sequence"/>
</dbReference>
<proteinExistence type="predicted"/>
<evidence type="ECO:0000313" key="2">
    <source>
        <dbReference type="Proteomes" id="UP000015350"/>
    </source>
</evidence>
<dbReference type="SUPFAM" id="SSF52540">
    <property type="entry name" value="P-loop containing nucleoside triphosphate hydrolases"/>
    <property type="match status" value="1"/>
</dbReference>
<dbReference type="AlphaFoldDB" id="S9SD24"/>
<dbReference type="OrthoDB" id="8451316at2"/>
<dbReference type="EMBL" id="AQPH01000024">
    <property type="protein sequence ID" value="EPY01978.1"/>
    <property type="molecule type" value="Genomic_DNA"/>
</dbReference>